<accession>A0ABM7FCB6</accession>
<protein>
    <recommendedName>
        <fullName evidence="4">Translation initiation factor IF-2</fullName>
    </recommendedName>
</protein>
<dbReference type="InterPro" id="IPR038332">
    <property type="entry name" value="PPE_sf"/>
</dbReference>
<reference evidence="2 3" key="2">
    <citation type="journal article" date="2023" name="ChemBioChem">
        <title>Acyltransferase Domain Exchange between Two Independent Type I Polyketide Synthases in the Same Producer Strain of Macrolide Antibiotics.</title>
        <authorList>
            <person name="Kudo F."/>
            <person name="Kishikawa K."/>
            <person name="Tsuboi K."/>
            <person name="Kido T."/>
            <person name="Usui T."/>
            <person name="Hashimoto J."/>
            <person name="Shin-Ya K."/>
            <person name="Miyanaga A."/>
            <person name="Eguchi T."/>
        </authorList>
    </citation>
    <scope>NUCLEOTIDE SEQUENCE [LARGE SCALE GENOMIC DNA]</scope>
    <source>
        <strain evidence="2 3">A-8890</strain>
    </source>
</reference>
<evidence type="ECO:0000313" key="2">
    <source>
        <dbReference type="EMBL" id="BBC33821.1"/>
    </source>
</evidence>
<dbReference type="Proteomes" id="UP001321542">
    <property type="component" value="Chromosome"/>
</dbReference>
<dbReference type="RefSeq" id="WP_286253582.1">
    <property type="nucleotide sequence ID" value="NZ_AP018448.1"/>
</dbReference>
<evidence type="ECO:0000256" key="1">
    <source>
        <dbReference type="SAM" id="MobiDB-lite"/>
    </source>
</evidence>
<sequence>MAGGTPFDNMSHEQMLQWLDQANSGTVQSAADRLASAAEEIHKIAEELKVRPQWVEWKGQGADAFRAWTADLANSTLRLGDFSESSAKWLAQASDAIARAQASMPRTTESAQANLDAAASTPNDPDADAVSAKSRSELAALAASKEKVRQEAAAEMVKLGQAYEFSAVQLNGLERPKFAPPPEAIVPTPFGGQNSDLARPQASAQGTASPGEVASPYSRRSREVTSDTSDTRRSLGTRSPERVEPMENEPPTRMGIDSVETLLPDKQTATGPPSSPPGAGRPDGSTPHTGWIPQVPGRESVPSGGIPGQGRPTVNGRMPQLPGQGLHSPNAGRAGGTGIVGGRPVSSPVGRPTGAIHRGTVVGAPGTVGRAPAGPITGTTTPAGRAAGQQSQTPGRRLPLPNGGVIGGTPQQVGRAAPGSGSSGTNPSGAARGVLGGASSAGRPGESKGAGTSQVSQPTSSTSTDNRNRRSSRAAEDEKTWRQGNGRTVPPVID</sequence>
<evidence type="ECO:0000313" key="3">
    <source>
        <dbReference type="Proteomes" id="UP001321542"/>
    </source>
</evidence>
<feature type="compositionally biased region" description="Low complexity" evidence="1">
    <location>
        <begin position="369"/>
        <end position="388"/>
    </location>
</feature>
<feature type="compositionally biased region" description="Polar residues" evidence="1">
    <location>
        <begin position="191"/>
        <end position="208"/>
    </location>
</feature>
<feature type="compositionally biased region" description="Low complexity" evidence="1">
    <location>
        <begin position="452"/>
        <end position="465"/>
    </location>
</feature>
<organism evidence="2 3">
    <name type="scientific">Streptomyces graminofaciens</name>
    <dbReference type="NCBI Taxonomy" id="68212"/>
    <lineage>
        <taxon>Bacteria</taxon>
        <taxon>Bacillati</taxon>
        <taxon>Actinomycetota</taxon>
        <taxon>Actinomycetes</taxon>
        <taxon>Kitasatosporales</taxon>
        <taxon>Streptomycetaceae</taxon>
        <taxon>Streptomyces</taxon>
    </lineage>
</organism>
<feature type="compositionally biased region" description="Polar residues" evidence="1">
    <location>
        <begin position="104"/>
        <end position="113"/>
    </location>
</feature>
<dbReference type="EMBL" id="AP018448">
    <property type="protein sequence ID" value="BBC33821.1"/>
    <property type="molecule type" value="Genomic_DNA"/>
</dbReference>
<name>A0ABM7FCB6_9ACTN</name>
<evidence type="ECO:0008006" key="4">
    <source>
        <dbReference type="Google" id="ProtNLM"/>
    </source>
</evidence>
<feature type="region of interest" description="Disordered" evidence="1">
    <location>
        <begin position="102"/>
        <end position="132"/>
    </location>
</feature>
<feature type="compositionally biased region" description="Basic and acidic residues" evidence="1">
    <location>
        <begin position="220"/>
        <end position="245"/>
    </location>
</feature>
<gene>
    <name evidence="2" type="ORF">SGFS_051150</name>
</gene>
<feature type="region of interest" description="Disordered" evidence="1">
    <location>
        <begin position="174"/>
        <end position="494"/>
    </location>
</feature>
<proteinExistence type="predicted"/>
<keyword evidence="3" id="KW-1185">Reference proteome</keyword>
<feature type="compositionally biased region" description="Low complexity" evidence="1">
    <location>
        <begin position="416"/>
        <end position="431"/>
    </location>
</feature>
<reference evidence="2 3" key="1">
    <citation type="journal article" date="2010" name="ChemBioChem">
        <title>Cloning and characterization of the biosynthetic gene cluster of 16-membered macrolide antibiotic FD-891: involvement of a dual functional cytochrome P450 monooxygenase catalyzing epoxidation and hydroxylation.</title>
        <authorList>
            <person name="Kudo F."/>
            <person name="Motegi A."/>
            <person name="Mizoue K."/>
            <person name="Eguchi T."/>
        </authorList>
    </citation>
    <scope>NUCLEOTIDE SEQUENCE [LARGE SCALE GENOMIC DNA]</scope>
    <source>
        <strain evidence="2 3">A-8890</strain>
    </source>
</reference>
<dbReference type="Gene3D" id="1.20.1260.20">
    <property type="entry name" value="PPE superfamily"/>
    <property type="match status" value="1"/>
</dbReference>